<dbReference type="SUPFAM" id="SSF50249">
    <property type="entry name" value="Nucleic acid-binding proteins"/>
    <property type="match status" value="1"/>
</dbReference>
<reference evidence="4 5" key="1">
    <citation type="submission" date="2016-07" db="EMBL/GenBank/DDBJ databases">
        <title>Pervasive Adenine N6-methylation of Active Genes in Fungi.</title>
        <authorList>
            <consortium name="DOE Joint Genome Institute"/>
            <person name="Mondo S.J."/>
            <person name="Dannebaum R.O."/>
            <person name="Kuo R.C."/>
            <person name="Labutti K."/>
            <person name="Haridas S."/>
            <person name="Kuo A."/>
            <person name="Salamov A."/>
            <person name="Ahrendt S.R."/>
            <person name="Lipzen A."/>
            <person name="Sullivan W."/>
            <person name="Andreopoulos W.B."/>
            <person name="Clum A."/>
            <person name="Lindquist E."/>
            <person name="Daum C."/>
            <person name="Ramamoorthy G.K."/>
            <person name="Gryganskyi A."/>
            <person name="Culley D."/>
            <person name="Magnuson J.K."/>
            <person name="James T.Y."/>
            <person name="O'Malley M.A."/>
            <person name="Stajich J.E."/>
            <person name="Spatafora J.W."/>
            <person name="Visel A."/>
            <person name="Grigoriev I.V."/>
        </authorList>
    </citation>
    <scope>NUCLEOTIDE SEQUENCE [LARGE SCALE GENOMIC DNA]</scope>
    <source>
        <strain evidence="4 5">JEL800</strain>
    </source>
</reference>
<proteinExistence type="inferred from homology"/>
<dbReference type="InterPro" id="IPR013970">
    <property type="entry name" value="Rfa2"/>
</dbReference>
<evidence type="ECO:0008006" key="6">
    <source>
        <dbReference type="Google" id="ProtNLM"/>
    </source>
</evidence>
<evidence type="ECO:0000313" key="5">
    <source>
        <dbReference type="Proteomes" id="UP000193642"/>
    </source>
</evidence>
<evidence type="ECO:0000313" key="4">
    <source>
        <dbReference type="EMBL" id="ORY47783.1"/>
    </source>
</evidence>
<evidence type="ECO:0000256" key="3">
    <source>
        <dbReference type="ARBA" id="ARBA00023242"/>
    </source>
</evidence>
<dbReference type="OrthoDB" id="188186at2759"/>
<gene>
    <name evidence="4" type="ORF">BCR33DRAFT_657973</name>
</gene>
<dbReference type="GO" id="GO:0003684">
    <property type="term" value="F:damaged DNA binding"/>
    <property type="evidence" value="ECO:0007669"/>
    <property type="project" value="TreeGrafter"/>
</dbReference>
<comment type="caution">
    <text evidence="4">The sequence shown here is derived from an EMBL/GenBank/DDBJ whole genome shotgun (WGS) entry which is preliminary data.</text>
</comment>
<evidence type="ECO:0000256" key="2">
    <source>
        <dbReference type="ARBA" id="ARBA00009761"/>
    </source>
</evidence>
<accession>A0A1Y2CLA9</accession>
<dbReference type="GO" id="GO:0000724">
    <property type="term" value="P:double-strand break repair via homologous recombination"/>
    <property type="evidence" value="ECO:0007669"/>
    <property type="project" value="TreeGrafter"/>
</dbReference>
<dbReference type="GO" id="GO:0005662">
    <property type="term" value="C:DNA replication factor A complex"/>
    <property type="evidence" value="ECO:0007669"/>
    <property type="project" value="TreeGrafter"/>
</dbReference>
<dbReference type="InterPro" id="IPR012340">
    <property type="entry name" value="NA-bd_OB-fold"/>
</dbReference>
<protein>
    <recommendedName>
        <fullName evidence="6">Replication factor A protein 3</fullName>
    </recommendedName>
</protein>
<organism evidence="4 5">
    <name type="scientific">Rhizoclosmatium globosum</name>
    <dbReference type="NCBI Taxonomy" id="329046"/>
    <lineage>
        <taxon>Eukaryota</taxon>
        <taxon>Fungi</taxon>
        <taxon>Fungi incertae sedis</taxon>
        <taxon>Chytridiomycota</taxon>
        <taxon>Chytridiomycota incertae sedis</taxon>
        <taxon>Chytridiomycetes</taxon>
        <taxon>Chytridiales</taxon>
        <taxon>Chytriomycetaceae</taxon>
        <taxon>Rhizoclosmatium</taxon>
    </lineage>
</organism>
<evidence type="ECO:0000256" key="1">
    <source>
        <dbReference type="ARBA" id="ARBA00004123"/>
    </source>
</evidence>
<dbReference type="Proteomes" id="UP000193642">
    <property type="component" value="Unassembled WGS sequence"/>
</dbReference>
<dbReference type="EMBL" id="MCGO01000013">
    <property type="protein sequence ID" value="ORY47783.1"/>
    <property type="molecule type" value="Genomic_DNA"/>
</dbReference>
<dbReference type="GO" id="GO:0003697">
    <property type="term" value="F:single-stranded DNA binding"/>
    <property type="evidence" value="ECO:0007669"/>
    <property type="project" value="TreeGrafter"/>
</dbReference>
<dbReference type="GO" id="GO:0006298">
    <property type="term" value="P:mismatch repair"/>
    <property type="evidence" value="ECO:0007669"/>
    <property type="project" value="TreeGrafter"/>
</dbReference>
<dbReference type="GO" id="GO:0006289">
    <property type="term" value="P:nucleotide-excision repair"/>
    <property type="evidence" value="ECO:0007669"/>
    <property type="project" value="TreeGrafter"/>
</dbReference>
<comment type="similarity">
    <text evidence="2">Belongs to the replication factor A protein 3 family.</text>
</comment>
<comment type="subcellular location">
    <subcellularLocation>
        <location evidence="1">Nucleus</location>
    </subcellularLocation>
</comment>
<dbReference type="PANTHER" id="PTHR15114">
    <property type="entry name" value="REPLICATION PROTEIN A3"/>
    <property type="match status" value="1"/>
</dbReference>
<dbReference type="Pfam" id="PF08661">
    <property type="entry name" value="Rep_fac-A_3"/>
    <property type="match status" value="1"/>
</dbReference>
<dbReference type="PANTHER" id="PTHR15114:SF1">
    <property type="entry name" value="REPLICATION PROTEIN A 14 KDA SUBUNIT"/>
    <property type="match status" value="1"/>
</dbReference>
<keyword evidence="5" id="KW-1185">Reference proteome</keyword>
<sequence>MTRVNSAMLSQNVNKSVTLVGRVVSFAGSYCVVEACDGGQVQVLLVPGSHIDGDNCVVEVMGVVNQDMSVQEQASTKFDHDYGTL</sequence>
<name>A0A1Y2CLA9_9FUNG</name>
<dbReference type="GO" id="GO:0006260">
    <property type="term" value="P:DNA replication"/>
    <property type="evidence" value="ECO:0007669"/>
    <property type="project" value="InterPro"/>
</dbReference>
<dbReference type="GO" id="GO:0035861">
    <property type="term" value="C:site of double-strand break"/>
    <property type="evidence" value="ECO:0007669"/>
    <property type="project" value="TreeGrafter"/>
</dbReference>
<dbReference type="Gene3D" id="2.40.50.140">
    <property type="entry name" value="Nucleic acid-binding proteins"/>
    <property type="match status" value="1"/>
</dbReference>
<dbReference type="STRING" id="329046.A0A1Y2CLA9"/>
<dbReference type="AlphaFoldDB" id="A0A1Y2CLA9"/>
<dbReference type="GO" id="GO:0006284">
    <property type="term" value="P:base-excision repair"/>
    <property type="evidence" value="ECO:0007669"/>
    <property type="project" value="TreeGrafter"/>
</dbReference>
<keyword evidence="3" id="KW-0539">Nucleus</keyword>